<organism evidence="16 17">
    <name type="scientific">Dibothriocephalus latus</name>
    <name type="common">Fish tapeworm</name>
    <name type="synonym">Diphyllobothrium latum</name>
    <dbReference type="NCBI Taxonomy" id="60516"/>
    <lineage>
        <taxon>Eukaryota</taxon>
        <taxon>Metazoa</taxon>
        <taxon>Spiralia</taxon>
        <taxon>Lophotrochozoa</taxon>
        <taxon>Platyhelminthes</taxon>
        <taxon>Cestoda</taxon>
        <taxon>Eucestoda</taxon>
        <taxon>Diphyllobothriidea</taxon>
        <taxon>Diphyllobothriidae</taxon>
        <taxon>Dibothriocephalus</taxon>
    </lineage>
</organism>
<dbReference type="Proteomes" id="UP000281553">
    <property type="component" value="Unassembled WGS sequence"/>
</dbReference>
<dbReference type="Gene3D" id="1.20.140.100">
    <property type="entry name" value="Dynein heavy chain, N-terminal domain 2"/>
    <property type="match status" value="1"/>
</dbReference>
<dbReference type="GO" id="GO:0005930">
    <property type="term" value="C:axoneme"/>
    <property type="evidence" value="ECO:0007669"/>
    <property type="project" value="UniProtKB-SubCell"/>
</dbReference>
<dbReference type="InterPro" id="IPR026983">
    <property type="entry name" value="DHC"/>
</dbReference>
<dbReference type="FunFam" id="1.10.287.2620:FF:000002">
    <property type="entry name" value="Dynein heavy chain 2, axonemal"/>
    <property type="match status" value="1"/>
</dbReference>
<evidence type="ECO:0000256" key="13">
    <source>
        <dbReference type="SAM" id="MobiDB-lite"/>
    </source>
</evidence>
<dbReference type="FunFam" id="1.20.140.100:FF:000004">
    <property type="entry name" value="Dynein axonemal heavy chain 6"/>
    <property type="match status" value="1"/>
</dbReference>
<keyword evidence="14" id="KW-1133">Transmembrane helix</keyword>
<sequence length="925" mass="108509">MLSAFFNCSSVVLSNQIKLFLGRNLQSWVDLFDEDHKERLPVLKMYLTFENQRVKFFPSYEDLEELIVFVAQQIMDSLQKVSIRLQITFSYFDKKSVVYKLHYDARECRYCDQLGKSASILIHVHQPTVGKRDHLSQLVMHTLDIGHTFNCGKVPTIQSWLHQQANNRYIDGKVPDHIASAALTKLRNAAKSNFQKPLEFFQKTIVEPYSYLFDGTESKAVDAFLKEDGDFLDYKNYITKLHNLAQKVMLLPDAEYFDLIRLDCEDVKVGLSKECQRLANTLLERVATKLRQTNKEICDCFEEMQTKCRTIPQNSEELVEMNQYMEEARCQGMVRMENKIRWTRDYLTYLLDVYDFTPEDIKQNSQVLTWKSRIYPEFDANDKLQERMRAVNESRIYGRREKLAAELERLRNRVDEFNDYGEIDDEMMAQYVNDVRAVYKRLADAENERMWINKEEALYQIPFTPFNEIEEIKGLVDPFQKLFTMCVKYYKSERKEVKERPTANFSAESDTKVAMSCLFDKLDAEVIEAQVDEYWREIFRLQKVFTMRLKKMRMEAAERKQASRPRRRREPDSEESETEEVKPPAALATITIVLERIRKFKDTVPIIGILCNPGIRQRHWDAMSAIAKRDLTPDSGTSLAKVLQMNLDPYMDQFEAISAGASKEHTLEVNMKKMLEDWKDVEFTLTPYRDTGISILASVDEIQQQLDDQIVKTQTMRGSPFIKPFEAEIKKWEERLLRIQDTIDSWLSMQANWLYLEPIFSSEDIMQQMPEEGRLFQAVDRNYKDIMRNTAIDTHVLKATAFAGLLERIKDSNTLLDKINKGLNAYLEKKRLFFPRFFFLSNDEMLEILSETKDPLRVQPHLKKCFEGIAKLEFDKNLEIKAMFSSEGEKVVFSKVNFPLYTAAFIYCSTNLLFFVMESLVGWTI</sequence>
<dbReference type="OrthoDB" id="5593012at2759"/>
<protein>
    <recommendedName>
        <fullName evidence="15">Dynein heavy chain linker domain-containing protein</fullName>
    </recommendedName>
</protein>
<keyword evidence="8" id="KW-0969">Cilium</keyword>
<comment type="subcellular location">
    <subcellularLocation>
        <location evidence="1">Cytoplasm</location>
        <location evidence="1">Cytoskeleton</location>
        <location evidence="1">Cilium axoneme</location>
    </subcellularLocation>
</comment>
<evidence type="ECO:0000256" key="12">
    <source>
        <dbReference type="SAM" id="Coils"/>
    </source>
</evidence>
<evidence type="ECO:0000313" key="16">
    <source>
        <dbReference type="EMBL" id="VDK80564.1"/>
    </source>
</evidence>
<keyword evidence="10" id="KW-0206">Cytoskeleton</keyword>
<keyword evidence="4" id="KW-0547">Nucleotide-binding</keyword>
<dbReference type="InterPro" id="IPR042228">
    <property type="entry name" value="Dynein_linker_3"/>
</dbReference>
<keyword evidence="14" id="KW-0472">Membrane</keyword>
<feature type="coiled-coil region" evidence="12">
    <location>
        <begin position="400"/>
        <end position="448"/>
    </location>
</feature>
<feature type="transmembrane region" description="Helical" evidence="14">
    <location>
        <begin position="898"/>
        <end position="917"/>
    </location>
</feature>
<evidence type="ECO:0000256" key="10">
    <source>
        <dbReference type="ARBA" id="ARBA00023212"/>
    </source>
</evidence>
<dbReference type="AlphaFoldDB" id="A0A3P6UQJ3"/>
<dbReference type="EMBL" id="UYRU01043165">
    <property type="protein sequence ID" value="VDK80564.1"/>
    <property type="molecule type" value="Genomic_DNA"/>
</dbReference>
<dbReference type="GO" id="GO:0030286">
    <property type="term" value="C:dynein complex"/>
    <property type="evidence" value="ECO:0007669"/>
    <property type="project" value="UniProtKB-KW"/>
</dbReference>
<reference evidence="16 17" key="1">
    <citation type="submission" date="2018-11" db="EMBL/GenBank/DDBJ databases">
        <authorList>
            <consortium name="Pathogen Informatics"/>
        </authorList>
    </citation>
    <scope>NUCLEOTIDE SEQUENCE [LARGE SCALE GENOMIC DNA]</scope>
</reference>
<dbReference type="Gene3D" id="1.10.287.2620">
    <property type="match status" value="1"/>
</dbReference>
<evidence type="ECO:0000256" key="4">
    <source>
        <dbReference type="ARBA" id="ARBA00022741"/>
    </source>
</evidence>
<keyword evidence="9" id="KW-0505">Motor protein</keyword>
<keyword evidence="7 12" id="KW-0175">Coiled coil</keyword>
<dbReference type="InterPro" id="IPR013602">
    <property type="entry name" value="Dynein_heavy_linker"/>
</dbReference>
<dbReference type="GO" id="GO:0005874">
    <property type="term" value="C:microtubule"/>
    <property type="evidence" value="ECO:0007669"/>
    <property type="project" value="UniProtKB-KW"/>
</dbReference>
<name>A0A3P6UQJ3_DIBLA</name>
<proteinExistence type="predicted"/>
<evidence type="ECO:0000256" key="9">
    <source>
        <dbReference type="ARBA" id="ARBA00023175"/>
    </source>
</evidence>
<accession>A0A3P6UQJ3</accession>
<keyword evidence="3" id="KW-0493">Microtubule</keyword>
<evidence type="ECO:0000256" key="5">
    <source>
        <dbReference type="ARBA" id="ARBA00022840"/>
    </source>
</evidence>
<keyword evidence="2" id="KW-0963">Cytoplasm</keyword>
<evidence type="ECO:0000256" key="3">
    <source>
        <dbReference type="ARBA" id="ARBA00022701"/>
    </source>
</evidence>
<evidence type="ECO:0000256" key="11">
    <source>
        <dbReference type="ARBA" id="ARBA00023273"/>
    </source>
</evidence>
<evidence type="ECO:0000259" key="15">
    <source>
        <dbReference type="Pfam" id="PF08393"/>
    </source>
</evidence>
<evidence type="ECO:0000256" key="2">
    <source>
        <dbReference type="ARBA" id="ARBA00022490"/>
    </source>
</evidence>
<keyword evidence="17" id="KW-1185">Reference proteome</keyword>
<keyword evidence="11" id="KW-0966">Cell projection</keyword>
<dbReference type="Pfam" id="PF08393">
    <property type="entry name" value="DHC_N2"/>
    <property type="match status" value="1"/>
</dbReference>
<evidence type="ECO:0000256" key="7">
    <source>
        <dbReference type="ARBA" id="ARBA00023054"/>
    </source>
</evidence>
<dbReference type="GO" id="GO:0051959">
    <property type="term" value="F:dynein light intermediate chain binding"/>
    <property type="evidence" value="ECO:0007669"/>
    <property type="project" value="InterPro"/>
</dbReference>
<dbReference type="PANTHER" id="PTHR22878">
    <property type="entry name" value="DYNEIN HEAVY CHAIN 6, AXONEMAL-LIKE-RELATED"/>
    <property type="match status" value="1"/>
</dbReference>
<evidence type="ECO:0000256" key="8">
    <source>
        <dbReference type="ARBA" id="ARBA00023069"/>
    </source>
</evidence>
<gene>
    <name evidence="16" type="ORF">DILT_LOCUS3121</name>
</gene>
<keyword evidence="5" id="KW-0067">ATP-binding</keyword>
<feature type="domain" description="Dynein heavy chain linker" evidence="15">
    <location>
        <begin position="470"/>
        <end position="895"/>
    </location>
</feature>
<dbReference type="PANTHER" id="PTHR22878:SF70">
    <property type="entry name" value="DYNEIN HEAVY CHAIN 2, AXONEMAL"/>
    <property type="match status" value="1"/>
</dbReference>
<evidence type="ECO:0000313" key="17">
    <source>
        <dbReference type="Proteomes" id="UP000281553"/>
    </source>
</evidence>
<evidence type="ECO:0000256" key="1">
    <source>
        <dbReference type="ARBA" id="ARBA00004430"/>
    </source>
</evidence>
<feature type="region of interest" description="Disordered" evidence="13">
    <location>
        <begin position="556"/>
        <end position="582"/>
    </location>
</feature>
<evidence type="ECO:0000256" key="6">
    <source>
        <dbReference type="ARBA" id="ARBA00023017"/>
    </source>
</evidence>
<keyword evidence="6" id="KW-0243">Dynein</keyword>
<dbReference type="GO" id="GO:0045505">
    <property type="term" value="F:dynein intermediate chain binding"/>
    <property type="evidence" value="ECO:0007669"/>
    <property type="project" value="InterPro"/>
</dbReference>
<dbReference type="GO" id="GO:0005524">
    <property type="term" value="F:ATP binding"/>
    <property type="evidence" value="ECO:0007669"/>
    <property type="project" value="UniProtKB-KW"/>
</dbReference>
<dbReference type="Gene3D" id="3.20.180.20">
    <property type="entry name" value="Dynein heavy chain, N-terminal domain 2"/>
    <property type="match status" value="1"/>
</dbReference>
<keyword evidence="14" id="KW-0812">Transmembrane</keyword>
<dbReference type="GO" id="GO:0007018">
    <property type="term" value="P:microtubule-based movement"/>
    <property type="evidence" value="ECO:0007669"/>
    <property type="project" value="InterPro"/>
</dbReference>
<evidence type="ECO:0000256" key="14">
    <source>
        <dbReference type="SAM" id="Phobius"/>
    </source>
</evidence>
<dbReference type="InterPro" id="IPR042222">
    <property type="entry name" value="Dynein_2_N"/>
</dbReference>